<gene>
    <name evidence="2" type="ORF">FM111_06950</name>
</gene>
<evidence type="ECO:0000256" key="1">
    <source>
        <dbReference type="SAM" id="MobiDB-lite"/>
    </source>
</evidence>
<proteinExistence type="predicted"/>
<name>A0A1R4FT64_BREDI</name>
<dbReference type="EMBL" id="FUIE01000036">
    <property type="protein sequence ID" value="SJM59190.1"/>
    <property type="molecule type" value="Genomic_DNA"/>
</dbReference>
<evidence type="ECO:0000313" key="3">
    <source>
        <dbReference type="Proteomes" id="UP000195766"/>
    </source>
</evidence>
<feature type="region of interest" description="Disordered" evidence="1">
    <location>
        <begin position="34"/>
        <end position="57"/>
    </location>
</feature>
<protein>
    <submittedName>
        <fullName evidence="2">Uncharacterized protein</fullName>
    </submittedName>
</protein>
<dbReference type="AlphaFoldDB" id="A0A1R4FT64"/>
<organism evidence="2 3">
    <name type="scientific">Brevundimonas diminuta 3F5N</name>
    <dbReference type="NCBI Taxonomy" id="1255603"/>
    <lineage>
        <taxon>Bacteria</taxon>
        <taxon>Pseudomonadati</taxon>
        <taxon>Pseudomonadota</taxon>
        <taxon>Alphaproteobacteria</taxon>
        <taxon>Caulobacterales</taxon>
        <taxon>Caulobacteraceae</taxon>
        <taxon>Brevundimonas</taxon>
    </lineage>
</organism>
<accession>A0A1R4FT64</accession>
<dbReference type="Proteomes" id="UP000195766">
    <property type="component" value="Unassembled WGS sequence"/>
</dbReference>
<reference evidence="2 3" key="1">
    <citation type="submission" date="2017-02" db="EMBL/GenBank/DDBJ databases">
        <authorList>
            <person name="Peterson S.W."/>
        </authorList>
    </citation>
    <scope>NUCLEOTIDE SEQUENCE [LARGE SCALE GENOMIC DNA]</scope>
    <source>
        <strain evidence="2 3">3F5N</strain>
    </source>
</reference>
<sequence>MGEGGRRSLTDEGFYNRILIVPFDRGETPHPTRCAGHLLPQGEKDRRTTLSQPPATA</sequence>
<evidence type="ECO:0000313" key="2">
    <source>
        <dbReference type="EMBL" id="SJM59190.1"/>
    </source>
</evidence>